<feature type="chain" id="PRO_5046183294" evidence="1">
    <location>
        <begin position="18"/>
        <end position="52"/>
    </location>
</feature>
<comment type="caution">
    <text evidence="2">The sequence shown here is derived from an EMBL/GenBank/DDBJ whole genome shotgun (WGS) entry which is preliminary data.</text>
</comment>
<reference evidence="2" key="1">
    <citation type="journal article" date="2023" name="Insect Mol. Biol.">
        <title>Genome sequencing provides insights into the evolution of gene families encoding plant cell wall-degrading enzymes in longhorned beetles.</title>
        <authorList>
            <person name="Shin N.R."/>
            <person name="Okamura Y."/>
            <person name="Kirsch R."/>
            <person name="Pauchet Y."/>
        </authorList>
    </citation>
    <scope>NUCLEOTIDE SEQUENCE</scope>
    <source>
        <strain evidence="2">MMC_N1</strain>
    </source>
</reference>
<dbReference type="Proteomes" id="UP001162164">
    <property type="component" value="Unassembled WGS sequence"/>
</dbReference>
<feature type="signal peptide" evidence="1">
    <location>
        <begin position="1"/>
        <end position="17"/>
    </location>
</feature>
<name>A0ABQ9JPN1_9CUCU</name>
<evidence type="ECO:0000256" key="1">
    <source>
        <dbReference type="SAM" id="SignalP"/>
    </source>
</evidence>
<accession>A0ABQ9JPN1</accession>
<feature type="non-terminal residue" evidence="2">
    <location>
        <position position="1"/>
    </location>
</feature>
<dbReference type="EMBL" id="JAPWTJ010000349">
    <property type="protein sequence ID" value="KAJ8979342.1"/>
    <property type="molecule type" value="Genomic_DNA"/>
</dbReference>
<sequence>LIAPALIILALFFGKWGCSVLHLPSEEKKSNKHFKTCRSQMKNWDHLLPPIN</sequence>
<organism evidence="2 3">
    <name type="scientific">Molorchus minor</name>
    <dbReference type="NCBI Taxonomy" id="1323400"/>
    <lineage>
        <taxon>Eukaryota</taxon>
        <taxon>Metazoa</taxon>
        <taxon>Ecdysozoa</taxon>
        <taxon>Arthropoda</taxon>
        <taxon>Hexapoda</taxon>
        <taxon>Insecta</taxon>
        <taxon>Pterygota</taxon>
        <taxon>Neoptera</taxon>
        <taxon>Endopterygota</taxon>
        <taxon>Coleoptera</taxon>
        <taxon>Polyphaga</taxon>
        <taxon>Cucujiformia</taxon>
        <taxon>Chrysomeloidea</taxon>
        <taxon>Cerambycidae</taxon>
        <taxon>Lamiinae</taxon>
        <taxon>Monochamini</taxon>
        <taxon>Molorchus</taxon>
    </lineage>
</organism>
<keyword evidence="1" id="KW-0732">Signal</keyword>
<protein>
    <submittedName>
        <fullName evidence="2">Uncharacterized protein</fullName>
    </submittedName>
</protein>
<evidence type="ECO:0000313" key="3">
    <source>
        <dbReference type="Proteomes" id="UP001162164"/>
    </source>
</evidence>
<gene>
    <name evidence="2" type="ORF">NQ317_006978</name>
</gene>
<evidence type="ECO:0000313" key="2">
    <source>
        <dbReference type="EMBL" id="KAJ8979342.1"/>
    </source>
</evidence>
<keyword evidence="3" id="KW-1185">Reference proteome</keyword>
<proteinExistence type="predicted"/>